<comment type="caution">
    <text evidence="1">The sequence shown here is derived from an EMBL/GenBank/DDBJ whole genome shotgun (WGS) entry which is preliminary data.</text>
</comment>
<dbReference type="Proteomes" id="UP000585363">
    <property type="component" value="Unassembled WGS sequence"/>
</dbReference>
<dbReference type="RefSeq" id="WP_169405013.1">
    <property type="nucleotide sequence ID" value="NZ_JAADJU010000013.1"/>
</dbReference>
<keyword evidence="2" id="KW-1185">Reference proteome</keyword>
<reference evidence="1 2" key="2">
    <citation type="submission" date="2020-06" db="EMBL/GenBank/DDBJ databases">
        <title>Polyphasic characterization of a Rahnella strain isolated from tree sap.</title>
        <authorList>
            <person name="Kim I.S."/>
        </authorList>
    </citation>
    <scope>NUCLEOTIDE SEQUENCE [LARGE SCALE GENOMIC DNA]</scope>
    <source>
        <strain evidence="1 2">SAP-1</strain>
    </source>
</reference>
<name>A0A848ML75_9GAMM</name>
<dbReference type="EMBL" id="JAADJU010000013">
    <property type="protein sequence ID" value="NMP29298.1"/>
    <property type="molecule type" value="Genomic_DNA"/>
</dbReference>
<accession>A0A848ML75</accession>
<organism evidence="1 2">
    <name type="scientific">Rouxiella aceris</name>
    <dbReference type="NCBI Taxonomy" id="2703884"/>
    <lineage>
        <taxon>Bacteria</taxon>
        <taxon>Pseudomonadati</taxon>
        <taxon>Pseudomonadota</taxon>
        <taxon>Gammaproteobacteria</taxon>
        <taxon>Enterobacterales</taxon>
        <taxon>Yersiniaceae</taxon>
        <taxon>Rouxiella</taxon>
    </lineage>
</organism>
<evidence type="ECO:0000313" key="1">
    <source>
        <dbReference type="EMBL" id="NMP29298.1"/>
    </source>
</evidence>
<gene>
    <name evidence="1" type="ORF">GW590_20830</name>
</gene>
<evidence type="ECO:0000313" key="2">
    <source>
        <dbReference type="Proteomes" id="UP000585363"/>
    </source>
</evidence>
<sequence>MNIIYQHQSDIHIKRPDISVLPSPQVTPAKRIFRSPIPGNAPSPKTSLHIRNYLSRQRREISHKQQMDIVGVGGAWLAQEDAAITVSSANALRLATYISSLGKLFANHSSTLASGISAYLRLAKSADSTREEGIDLQKLKPPPTALNNADIACCIHRLLNSNNSGGIDINIKEMRFFFKQLLTGPIAGAVKRTLSLNESAGPLIDKLMARSDRANILLNLLSGLVDQTLHTAIPLEPLILDQTAEWVRLQQPTLATLGQITWTKAIGNSVLANYADVPDTLAPAVSKLVNSKLQQLFPVARQLERLAPPVLALPLASELATLYNMGAARLPADSHEKYWPSALALAGADNIRYYPDANSLIADQMLVQQAGHWNIEHGSQLSQLARLKYAYARLHRYVDPQIQVALEYAQTIASISQVIEHNKKQPLLASENEHRLAELLSKKRSVEKNLYRMALDSLLPAERTQLVQAIKQHRVTVSRYYLTSKDTGNEKLTMTSLAYHIKVPPAAESTHAIAREYVISIANAASTFPPVQLLRIPPADQAQKQRETEKAVMAADVPNSYRLQESAELASFQQIENERDFIKILVAEDAINFRLSSRQRGEEAAEVAPDRVTLADFLKELGNQLVAMTPLVCLSAAWDIIKVGSTSGTLQQQSEIEALGSDSTACFLSLLAAIKEEVTAGKIVTGGVKSLVYNRLKKWLSGTDEEGDSQSATHIGSGAQIKLEIDNLYHNAREIQPKPRLDFIKSNKKVLQRTEFQGKNPLGISLALPGQLVLEFEPSLEHGQQAKYASRVEENKFTRITDADGIYHQDMVYGNIVVNAISKYINNEMSYNQLANAVALQKQFNFIKDYAEPLPEITPTGFPSRVKPNAELPDHAFFSPPRRIVYSGGYAYLPVGDSYFRCDIISELNSRYYRVLGKDDMPSDLRFVINESKSGDYFVVIDNVSELVSAEASQILVQHSQGPEKFVKNIGGMIYQGLYAIGNSNNDYILAMKNPKDEKIHYRKLGSDRKFWPLADNGSKVFMQQSKRNGHYDGIPLSQVDKRDIQVNAINQELFRLDRKLVTENFSREIINAYLQLEGKGEPEILSYFAESQLEKGGWSDRDFSVLSGVPMSHGQISLIRRMAGNIINGRIFNLDESSLLLAGNFFRSIARKLSQSTENSEIYRKFHQPGSHLESTKIPQYIAELDWLGSLAESAHQLVIKRQVFTLLELKREEMMENKKLTELESSRAFYRRVLKLTELFDPSIEKTDEWTYKKVDRNNKQAALRYAGLLSEFKSAEISITNILRKIGKVWPEDDPRWQHFKDYFNLDPNLLAPEEKSKFSKIIATVYNKFDSGSVYKNITLIKPWHDRQGRFFIEPDNPLAKLGVVMDAEAFTYVKGSKAGEVYYNLAIDPLSSIAHKRGLLMHELSHQAGASGASEVYYGFFGGGMRSDDPGKIATNFKDIQKSPYVAYGMASHDSAFAINLQKRITFIKSKQSNNLRSFWHSNEAMAYQNIDFTSHADLPLRNLTILKFFKELYKPGNENERWQLLVGPHPDAMVGFIYHLEQKLSVLSPARDKRTPLAAETVLTPQLLAEVVQQSLNPPVVDTQTKEEVELGEENEADAIYVMTYFSPPAPSPATTVDA</sequence>
<proteinExistence type="predicted"/>
<reference evidence="1 2" key="1">
    <citation type="submission" date="2020-01" db="EMBL/GenBank/DDBJ databases">
        <authorList>
            <person name="Lee S.D."/>
        </authorList>
    </citation>
    <scope>NUCLEOTIDE SEQUENCE [LARGE SCALE GENOMIC DNA]</scope>
    <source>
        <strain evidence="1 2">SAP-1</strain>
    </source>
</reference>
<protein>
    <submittedName>
        <fullName evidence="1">Uncharacterized protein</fullName>
    </submittedName>
</protein>